<evidence type="ECO:0000313" key="5">
    <source>
        <dbReference type="Proteomes" id="UP000614490"/>
    </source>
</evidence>
<dbReference type="InterPro" id="IPR012902">
    <property type="entry name" value="N_methyl_site"/>
</dbReference>
<dbReference type="PROSITE" id="PS51257">
    <property type="entry name" value="PROKAR_LIPOPROTEIN"/>
    <property type="match status" value="1"/>
</dbReference>
<dbReference type="GO" id="GO:0030420">
    <property type="term" value="P:establishment of competence for transformation"/>
    <property type="evidence" value="ECO:0007669"/>
    <property type="project" value="UniProtKB-KW"/>
</dbReference>
<sequence>MKAEDGFTMVELLIVLTVWSVLMACLIPIHHRTFDTIQTKSVLKQLEDDVLLIQQLTMQKHLYHQIMFQPSKNQYILYDTKNKNAVSIRKLPHNWRMEMLTLDATIRFNSRGMITKPGTMRIFSPNHTYKVTFPFGISRLNIEKQ</sequence>
<organism evidence="4 5">
    <name type="scientific">Halobacillus yeomjeoni</name>
    <dbReference type="NCBI Taxonomy" id="311194"/>
    <lineage>
        <taxon>Bacteria</taxon>
        <taxon>Bacillati</taxon>
        <taxon>Bacillota</taxon>
        <taxon>Bacilli</taxon>
        <taxon>Bacillales</taxon>
        <taxon>Bacillaceae</taxon>
        <taxon>Halobacillus</taxon>
    </lineage>
</organism>
<dbReference type="InterPro" id="IPR045584">
    <property type="entry name" value="Pilin-like"/>
</dbReference>
<name>A0A931MV07_9BACI</name>
<dbReference type="Pfam" id="PF07963">
    <property type="entry name" value="N_methyl"/>
    <property type="match status" value="1"/>
</dbReference>
<keyword evidence="3" id="KW-1133">Transmembrane helix</keyword>
<feature type="transmembrane region" description="Helical" evidence="3">
    <location>
        <begin position="12"/>
        <end position="30"/>
    </location>
</feature>
<comment type="subcellular location">
    <subcellularLocation>
        <location evidence="1">Cell surface</location>
    </subcellularLocation>
</comment>
<dbReference type="AlphaFoldDB" id="A0A931MV07"/>
<dbReference type="NCBIfam" id="TIGR02532">
    <property type="entry name" value="IV_pilin_GFxxxE"/>
    <property type="match status" value="1"/>
</dbReference>
<dbReference type="GO" id="GO:0009986">
    <property type="term" value="C:cell surface"/>
    <property type="evidence" value="ECO:0007669"/>
    <property type="project" value="UniProtKB-SubCell"/>
</dbReference>
<dbReference type="RefSeq" id="WP_197316832.1">
    <property type="nucleotide sequence ID" value="NZ_JADZSC010000001.1"/>
</dbReference>
<evidence type="ECO:0000313" key="4">
    <source>
        <dbReference type="EMBL" id="MBH0229859.1"/>
    </source>
</evidence>
<keyword evidence="3" id="KW-0812">Transmembrane</keyword>
<comment type="caution">
    <text evidence="4">The sequence shown here is derived from an EMBL/GenBank/DDBJ whole genome shotgun (WGS) entry which is preliminary data.</text>
</comment>
<evidence type="ECO:0000256" key="2">
    <source>
        <dbReference type="ARBA" id="ARBA00023287"/>
    </source>
</evidence>
<accession>A0A931MV07</accession>
<dbReference type="InterPro" id="IPR016785">
    <property type="entry name" value="ComGD"/>
</dbReference>
<dbReference type="EMBL" id="JADZSC010000001">
    <property type="protein sequence ID" value="MBH0229859.1"/>
    <property type="molecule type" value="Genomic_DNA"/>
</dbReference>
<evidence type="ECO:0000256" key="1">
    <source>
        <dbReference type="ARBA" id="ARBA00004241"/>
    </source>
</evidence>
<dbReference type="SUPFAM" id="SSF54523">
    <property type="entry name" value="Pili subunits"/>
    <property type="match status" value="1"/>
</dbReference>
<keyword evidence="5" id="KW-1185">Reference proteome</keyword>
<gene>
    <name evidence="4" type="ORF">H0267_06465</name>
</gene>
<dbReference type="NCBIfam" id="NF040982">
    <property type="entry name" value="ComGD"/>
    <property type="match status" value="1"/>
</dbReference>
<evidence type="ECO:0000256" key="3">
    <source>
        <dbReference type="SAM" id="Phobius"/>
    </source>
</evidence>
<keyword evidence="2" id="KW-0178">Competence</keyword>
<dbReference type="Proteomes" id="UP000614490">
    <property type="component" value="Unassembled WGS sequence"/>
</dbReference>
<dbReference type="PIRSF" id="PIRSF021292">
    <property type="entry name" value="Competence_ComGD"/>
    <property type="match status" value="1"/>
</dbReference>
<reference evidence="4 5" key="1">
    <citation type="journal article" date="2005" name="Int. J. Syst. Evol. Microbiol.">
        <title>Halobacillus yeomjeoni sp. nov., isolated from a marine solar saltern in Korea.</title>
        <authorList>
            <person name="Yoon J.H."/>
            <person name="Kang S.J."/>
            <person name="Lee C.H."/>
            <person name="Oh H.W."/>
            <person name="Oh T.K."/>
        </authorList>
    </citation>
    <scope>NUCLEOTIDE SEQUENCE [LARGE SCALE GENOMIC DNA]</scope>
    <source>
        <strain evidence="4 5">KCTC 3957</strain>
    </source>
</reference>
<proteinExistence type="predicted"/>
<keyword evidence="3" id="KW-0472">Membrane</keyword>
<protein>
    <submittedName>
        <fullName evidence="4">Type II secretion system protein</fullName>
    </submittedName>
</protein>